<gene>
    <name evidence="2" type="ORF">DPN68_04230</name>
</gene>
<evidence type="ECO:0000256" key="1">
    <source>
        <dbReference type="SAM" id="Phobius"/>
    </source>
</evidence>
<dbReference type="EMBL" id="QLST01000004">
    <property type="protein sequence ID" value="RBA28976.1"/>
    <property type="molecule type" value="Genomic_DNA"/>
</dbReference>
<feature type="transmembrane region" description="Helical" evidence="1">
    <location>
        <begin position="6"/>
        <end position="24"/>
    </location>
</feature>
<dbReference type="Proteomes" id="UP000253319">
    <property type="component" value="Unassembled WGS sequence"/>
</dbReference>
<name>A0A365P3M0_9FLAO</name>
<organism evidence="2 3">
    <name type="scientific">Flavobacterium tibetense</name>
    <dbReference type="NCBI Taxonomy" id="2233533"/>
    <lineage>
        <taxon>Bacteria</taxon>
        <taxon>Pseudomonadati</taxon>
        <taxon>Bacteroidota</taxon>
        <taxon>Flavobacteriia</taxon>
        <taxon>Flavobacteriales</taxon>
        <taxon>Flavobacteriaceae</taxon>
        <taxon>Flavobacterium</taxon>
    </lineage>
</organism>
<keyword evidence="1" id="KW-1133">Transmembrane helix</keyword>
<keyword evidence="3" id="KW-1185">Reference proteome</keyword>
<keyword evidence="1" id="KW-0472">Membrane</keyword>
<feature type="transmembrane region" description="Helical" evidence="1">
    <location>
        <begin position="36"/>
        <end position="55"/>
    </location>
</feature>
<dbReference type="AlphaFoldDB" id="A0A365P3M0"/>
<proteinExistence type="predicted"/>
<feature type="transmembrane region" description="Helical" evidence="1">
    <location>
        <begin position="67"/>
        <end position="90"/>
    </location>
</feature>
<reference evidence="2 3" key="1">
    <citation type="submission" date="2018-06" db="EMBL/GenBank/DDBJ databases">
        <title>Flavobacterium tibetense sp. nov., isolated from a wetland YonghuCo on Tibetan Plateau.</title>
        <authorList>
            <person name="Xing P."/>
            <person name="Phurbu D."/>
            <person name="Lu H."/>
        </authorList>
    </citation>
    <scope>NUCLEOTIDE SEQUENCE [LARGE SCALE GENOMIC DNA]</scope>
    <source>
        <strain evidence="2 3">YH5</strain>
    </source>
</reference>
<accession>A0A365P3M0</accession>
<sequence length="93" mass="11174">MFPLDNEFVFLYCCFLVAILYFGIQTQITKRQFYKFNLVILLIYTSWFLYMFLDVNNFSGGGSLPMLLYPLFVLFVHLAIYGLFELIFYFKKK</sequence>
<evidence type="ECO:0000313" key="2">
    <source>
        <dbReference type="EMBL" id="RBA28976.1"/>
    </source>
</evidence>
<comment type="caution">
    <text evidence="2">The sequence shown here is derived from an EMBL/GenBank/DDBJ whole genome shotgun (WGS) entry which is preliminary data.</text>
</comment>
<evidence type="ECO:0000313" key="3">
    <source>
        <dbReference type="Proteomes" id="UP000253319"/>
    </source>
</evidence>
<protein>
    <submittedName>
        <fullName evidence="2">Uncharacterized protein</fullName>
    </submittedName>
</protein>
<keyword evidence="1" id="KW-0812">Transmembrane</keyword>